<keyword evidence="21" id="KW-1185">Reference proteome</keyword>
<feature type="coiled-coil region" evidence="14">
    <location>
        <begin position="886"/>
        <end position="923"/>
    </location>
</feature>
<feature type="domain" description="Response regulatory" evidence="17">
    <location>
        <begin position="681"/>
        <end position="797"/>
    </location>
</feature>
<feature type="domain" description="Response regulatory" evidence="17">
    <location>
        <begin position="533"/>
        <end position="658"/>
    </location>
</feature>
<feature type="domain" description="Histidine kinase" evidence="16">
    <location>
        <begin position="280"/>
        <end position="504"/>
    </location>
</feature>
<dbReference type="InterPro" id="IPR036097">
    <property type="entry name" value="HisK_dim/P_sf"/>
</dbReference>
<dbReference type="InterPro" id="IPR004358">
    <property type="entry name" value="Sig_transdc_His_kin-like_C"/>
</dbReference>
<dbReference type="Gene3D" id="1.20.120.160">
    <property type="entry name" value="HPT domain"/>
    <property type="match status" value="1"/>
</dbReference>
<dbReference type="SUPFAM" id="SSF55785">
    <property type="entry name" value="PYP-like sensor domain (PAS domain)"/>
    <property type="match status" value="1"/>
</dbReference>
<dbReference type="PROSITE" id="PS50109">
    <property type="entry name" value="HIS_KIN"/>
    <property type="match status" value="1"/>
</dbReference>
<keyword evidence="7" id="KW-0547">Nucleotide-binding</keyword>
<feature type="modified residue" description="Phosphohistidine" evidence="12">
    <location>
        <position position="878"/>
    </location>
</feature>
<gene>
    <name evidence="20" type="ORF">GCM10009114_27920</name>
</gene>
<evidence type="ECO:0000259" key="19">
    <source>
        <dbReference type="PROSITE" id="PS50894"/>
    </source>
</evidence>
<keyword evidence="4" id="KW-1003">Cell membrane</keyword>
<dbReference type="InterPro" id="IPR035965">
    <property type="entry name" value="PAS-like_dom_sf"/>
</dbReference>
<dbReference type="PANTHER" id="PTHR45339">
    <property type="entry name" value="HYBRID SIGNAL TRANSDUCTION HISTIDINE KINASE J"/>
    <property type="match status" value="1"/>
</dbReference>
<evidence type="ECO:0000256" key="4">
    <source>
        <dbReference type="ARBA" id="ARBA00022475"/>
    </source>
</evidence>
<dbReference type="SMART" id="SM00387">
    <property type="entry name" value="HATPase_c"/>
    <property type="match status" value="1"/>
</dbReference>
<feature type="domain" description="HPt" evidence="19">
    <location>
        <begin position="839"/>
        <end position="931"/>
    </location>
</feature>
<dbReference type="SUPFAM" id="SSF47226">
    <property type="entry name" value="Histidine-containing phosphotransfer domain, HPT domain"/>
    <property type="match status" value="1"/>
</dbReference>
<organism evidence="20 21">
    <name type="scientific">Aliiglaciecola litoralis</name>
    <dbReference type="NCBI Taxonomy" id="582857"/>
    <lineage>
        <taxon>Bacteria</taxon>
        <taxon>Pseudomonadati</taxon>
        <taxon>Pseudomonadota</taxon>
        <taxon>Gammaproteobacteria</taxon>
        <taxon>Alteromonadales</taxon>
        <taxon>Alteromonadaceae</taxon>
        <taxon>Aliiglaciecola</taxon>
    </lineage>
</organism>
<name>A0ABN1LNU0_9ALTE</name>
<evidence type="ECO:0000256" key="13">
    <source>
        <dbReference type="PROSITE-ProRule" id="PRU00169"/>
    </source>
</evidence>
<evidence type="ECO:0000313" key="21">
    <source>
        <dbReference type="Proteomes" id="UP001500359"/>
    </source>
</evidence>
<dbReference type="CDD" id="cd00082">
    <property type="entry name" value="HisKA"/>
    <property type="match status" value="1"/>
</dbReference>
<dbReference type="Pfam" id="PF00072">
    <property type="entry name" value="Response_reg"/>
    <property type="match status" value="1"/>
</dbReference>
<dbReference type="Proteomes" id="UP001500359">
    <property type="component" value="Unassembled WGS sequence"/>
</dbReference>
<dbReference type="Gene3D" id="3.30.565.10">
    <property type="entry name" value="Histidine kinase-like ATPase, C-terminal domain"/>
    <property type="match status" value="1"/>
</dbReference>
<keyword evidence="5 13" id="KW-0597">Phosphoprotein</keyword>
<evidence type="ECO:0000256" key="8">
    <source>
        <dbReference type="ARBA" id="ARBA00022840"/>
    </source>
</evidence>
<dbReference type="PRINTS" id="PR00344">
    <property type="entry name" value="BCTRLSENSOR"/>
</dbReference>
<evidence type="ECO:0000256" key="15">
    <source>
        <dbReference type="SAM" id="Phobius"/>
    </source>
</evidence>
<dbReference type="SMART" id="SM00388">
    <property type="entry name" value="HisKA"/>
    <property type="match status" value="1"/>
</dbReference>
<dbReference type="InterPro" id="IPR013655">
    <property type="entry name" value="PAS_fold_3"/>
</dbReference>
<dbReference type="InterPro" id="IPR036890">
    <property type="entry name" value="HATPase_C_sf"/>
</dbReference>
<keyword evidence="10" id="KW-0902">Two-component regulatory system</keyword>
<evidence type="ECO:0000256" key="14">
    <source>
        <dbReference type="SAM" id="Coils"/>
    </source>
</evidence>
<dbReference type="Pfam" id="PF00512">
    <property type="entry name" value="HisKA"/>
    <property type="match status" value="1"/>
</dbReference>
<dbReference type="PROSITE" id="PS50894">
    <property type="entry name" value="HPT"/>
    <property type="match status" value="1"/>
</dbReference>
<comment type="catalytic activity">
    <reaction evidence="1">
        <text>ATP + protein L-histidine = ADP + protein N-phospho-L-histidine.</text>
        <dbReference type="EC" id="2.7.13.3"/>
    </reaction>
</comment>
<accession>A0ABN1LNU0</accession>
<comment type="subcellular location">
    <subcellularLocation>
        <location evidence="2">Cell membrane</location>
        <topology evidence="2">Multi-pass membrane protein</topology>
    </subcellularLocation>
</comment>
<dbReference type="Pfam" id="PF02518">
    <property type="entry name" value="HATPase_c"/>
    <property type="match status" value="1"/>
</dbReference>
<dbReference type="SUPFAM" id="SSF55874">
    <property type="entry name" value="ATPase domain of HSP90 chaperone/DNA topoisomerase II/histidine kinase"/>
    <property type="match status" value="1"/>
</dbReference>
<feature type="transmembrane region" description="Helical" evidence="15">
    <location>
        <begin position="22"/>
        <end position="43"/>
    </location>
</feature>
<dbReference type="Pfam" id="PF08447">
    <property type="entry name" value="PAS_3"/>
    <property type="match status" value="1"/>
</dbReference>
<evidence type="ECO:0000259" key="18">
    <source>
        <dbReference type="PROSITE" id="PS50113"/>
    </source>
</evidence>
<feature type="transmembrane region" description="Helical" evidence="15">
    <location>
        <begin position="87"/>
        <end position="106"/>
    </location>
</feature>
<keyword evidence="6 15" id="KW-0812">Transmembrane</keyword>
<dbReference type="InterPro" id="IPR000014">
    <property type="entry name" value="PAS"/>
</dbReference>
<protein>
    <recommendedName>
        <fullName evidence="3">histidine kinase</fullName>
        <ecNumber evidence="3">2.7.13.3</ecNumber>
    </recommendedName>
</protein>
<keyword evidence="9 15" id="KW-1133">Transmembrane helix</keyword>
<evidence type="ECO:0000256" key="12">
    <source>
        <dbReference type="PROSITE-ProRule" id="PRU00110"/>
    </source>
</evidence>
<dbReference type="Gene3D" id="1.10.287.130">
    <property type="match status" value="1"/>
</dbReference>
<dbReference type="EC" id="2.7.13.3" evidence="3"/>
<dbReference type="InterPro" id="IPR011006">
    <property type="entry name" value="CheY-like_superfamily"/>
</dbReference>
<dbReference type="SUPFAM" id="SSF52172">
    <property type="entry name" value="CheY-like"/>
    <property type="match status" value="2"/>
</dbReference>
<dbReference type="InterPro" id="IPR003594">
    <property type="entry name" value="HATPase_dom"/>
</dbReference>
<dbReference type="SUPFAM" id="SSF47384">
    <property type="entry name" value="Homodimeric domain of signal transducing histidine kinase"/>
    <property type="match status" value="1"/>
</dbReference>
<evidence type="ECO:0000259" key="17">
    <source>
        <dbReference type="PROSITE" id="PS50110"/>
    </source>
</evidence>
<keyword evidence="8" id="KW-0067">ATP-binding</keyword>
<dbReference type="PANTHER" id="PTHR45339:SF1">
    <property type="entry name" value="HYBRID SIGNAL TRANSDUCTION HISTIDINE KINASE J"/>
    <property type="match status" value="1"/>
</dbReference>
<evidence type="ECO:0000313" key="20">
    <source>
        <dbReference type="EMBL" id="GAA0858406.1"/>
    </source>
</evidence>
<evidence type="ECO:0000256" key="2">
    <source>
        <dbReference type="ARBA" id="ARBA00004651"/>
    </source>
</evidence>
<dbReference type="CDD" id="cd00130">
    <property type="entry name" value="PAS"/>
    <property type="match status" value="1"/>
</dbReference>
<dbReference type="InterPro" id="IPR008207">
    <property type="entry name" value="Sig_transdc_His_kin_Hpt_dom"/>
</dbReference>
<evidence type="ECO:0000256" key="6">
    <source>
        <dbReference type="ARBA" id="ARBA00022692"/>
    </source>
</evidence>
<evidence type="ECO:0000256" key="5">
    <source>
        <dbReference type="ARBA" id="ARBA00022553"/>
    </source>
</evidence>
<dbReference type="CDD" id="cd17546">
    <property type="entry name" value="REC_hyHK_CKI1_RcsC-like"/>
    <property type="match status" value="1"/>
</dbReference>
<dbReference type="InterPro" id="IPR036641">
    <property type="entry name" value="HPT_dom_sf"/>
</dbReference>
<evidence type="ECO:0000256" key="9">
    <source>
        <dbReference type="ARBA" id="ARBA00022989"/>
    </source>
</evidence>
<dbReference type="CDD" id="cd16922">
    <property type="entry name" value="HATPase_EvgS-ArcB-TorS-like"/>
    <property type="match status" value="1"/>
</dbReference>
<dbReference type="PROSITE" id="PS50110">
    <property type="entry name" value="RESPONSE_REGULATORY"/>
    <property type="match status" value="2"/>
</dbReference>
<evidence type="ECO:0000256" key="10">
    <source>
        <dbReference type="ARBA" id="ARBA00023012"/>
    </source>
</evidence>
<dbReference type="Gene3D" id="3.30.450.20">
    <property type="entry name" value="PAS domain"/>
    <property type="match status" value="1"/>
</dbReference>
<proteinExistence type="predicted"/>
<dbReference type="SMART" id="SM00448">
    <property type="entry name" value="REC"/>
    <property type="match status" value="1"/>
</dbReference>
<evidence type="ECO:0000259" key="16">
    <source>
        <dbReference type="PROSITE" id="PS50109"/>
    </source>
</evidence>
<evidence type="ECO:0000256" key="11">
    <source>
        <dbReference type="ARBA" id="ARBA00023136"/>
    </source>
</evidence>
<evidence type="ECO:0000256" key="7">
    <source>
        <dbReference type="ARBA" id="ARBA00022741"/>
    </source>
</evidence>
<dbReference type="PROSITE" id="PS50113">
    <property type="entry name" value="PAC"/>
    <property type="match status" value="1"/>
</dbReference>
<dbReference type="InterPro" id="IPR005467">
    <property type="entry name" value="His_kinase_dom"/>
</dbReference>
<dbReference type="Gene3D" id="3.40.50.2300">
    <property type="match status" value="2"/>
</dbReference>
<feature type="modified residue" description="4-aspartylphosphate" evidence="13">
    <location>
        <position position="730"/>
    </location>
</feature>
<keyword evidence="14" id="KW-0175">Coiled coil</keyword>
<evidence type="ECO:0000256" key="3">
    <source>
        <dbReference type="ARBA" id="ARBA00012438"/>
    </source>
</evidence>
<feature type="transmembrane region" description="Helical" evidence="15">
    <location>
        <begin position="55"/>
        <end position="75"/>
    </location>
</feature>
<dbReference type="InterPro" id="IPR001789">
    <property type="entry name" value="Sig_transdc_resp-reg_receiver"/>
</dbReference>
<dbReference type="InterPro" id="IPR000700">
    <property type="entry name" value="PAS-assoc_C"/>
</dbReference>
<dbReference type="InterPro" id="IPR003661">
    <property type="entry name" value="HisK_dim/P_dom"/>
</dbReference>
<reference evidence="20 21" key="1">
    <citation type="journal article" date="2019" name="Int. J. Syst. Evol. Microbiol.">
        <title>The Global Catalogue of Microorganisms (GCM) 10K type strain sequencing project: providing services to taxonomists for standard genome sequencing and annotation.</title>
        <authorList>
            <consortium name="The Broad Institute Genomics Platform"/>
            <consortium name="The Broad Institute Genome Sequencing Center for Infectious Disease"/>
            <person name="Wu L."/>
            <person name="Ma J."/>
        </authorList>
    </citation>
    <scope>NUCLEOTIDE SEQUENCE [LARGE SCALE GENOMIC DNA]</scope>
    <source>
        <strain evidence="20 21">JCM 15896</strain>
    </source>
</reference>
<keyword evidence="11 15" id="KW-0472">Membrane</keyword>
<comment type="caution">
    <text evidence="13">Lacks conserved residue(s) required for the propagation of feature annotation.</text>
</comment>
<comment type="caution">
    <text evidence="20">The sequence shown here is derived from an EMBL/GenBank/DDBJ whole genome shotgun (WGS) entry which is preliminary data.</text>
</comment>
<evidence type="ECO:0000256" key="1">
    <source>
        <dbReference type="ARBA" id="ARBA00000085"/>
    </source>
</evidence>
<sequence>MSILGYLFNLETTYGWGTYTQMSLQTAIGFVAFCVGWLGLIAFYSKLDNKGTYRIPVFCGLALLIVTLIFTNALNKQSISTESIISIVFWFGILMTISVVFFISFLQSTIEQSRKWKKQEQDKNNFKSELERSHLTLKLASDVAELGTWSWNVDTDVLIWNERMFEMYETPDSVRESGLLFDYWYQSVHPEDRDKAASSLQKAVEEMQSWRTEFRLLFDGNRVKYIKASAICVVDHATQSTLVIGGNLDVTQERKMQLELEEKTQQAELSSLAKSHFLANMSHEIRTPMNGILGIGDLLAVTRLDSKQSEYLGIMMSSANKLLSLLNDILDISKIEAGEMRLETLCVPLEEVIGDTLKSLAIEAHSKGLDYHYIKDNNVPEWVFTDPIRLGQILSNLVSNAIKFTENGEVLVAIKAEPQQEDIGDTVIVNFEVSDSGIGLDQAQIESIFKPFAQADESTTRKYGGTGLGLSIVQQIIKLFNGDLNVESELGKGTKVTFSIPMHVGTRKDLSTAITTDYTYYVENYDNALKSMNCLVVDSNEINRNWLISMLHSWQCNVSGCMDTNEALTLVKESIAKKLPFDAIIIEQKKQSDEANKCIKDVKKIYQSNNMQEVATIIVMTSNNISQGIESPDSNTNNYCLFKPIKQSEVFNALMSVLGKKDSTAQALQSIGDVGDNKRLNVLVAEDHVVNQYLIREILEKRGHKVTIVENGRLAIEALENDRYSAIVMDVQMPIMDGLTATKLIRKGNNQADICIIGLTAKALKEDKYICLEAGMNHYLSKPTNPTELITALESLSFNNKVKLDLKNVNQVDDKSDNNSTATYRTLDIERCLLTTGDDTELLRKMLQLTIENIEPIVSSIDSLKEQHNWRELAKAVHKAKGMLANFCTEELVTELEELIEKAEANNINYKEIIEDLNQATEQIVIFNLEIVDYLENNNWETVSL</sequence>
<feature type="domain" description="PAC" evidence="18">
    <location>
        <begin position="210"/>
        <end position="262"/>
    </location>
</feature>
<dbReference type="EMBL" id="BAAAFD010000008">
    <property type="protein sequence ID" value="GAA0858406.1"/>
    <property type="molecule type" value="Genomic_DNA"/>
</dbReference>